<dbReference type="EMBL" id="PEXW01000003">
    <property type="protein sequence ID" value="PIS41032.1"/>
    <property type="molecule type" value="Genomic_DNA"/>
</dbReference>
<evidence type="ECO:0000313" key="1">
    <source>
        <dbReference type="EMBL" id="PIS41032.1"/>
    </source>
</evidence>
<proteinExistence type="predicted"/>
<dbReference type="Proteomes" id="UP000236845">
    <property type="component" value="Unassembled WGS sequence"/>
</dbReference>
<reference evidence="2" key="1">
    <citation type="submission" date="2017-09" db="EMBL/GenBank/DDBJ databases">
        <title>Depth-based differentiation of microbial function through sediment-hosted aquifers and enrichment of novel symbionts in the deep terrestrial subsurface.</title>
        <authorList>
            <person name="Probst A.J."/>
            <person name="Ladd B."/>
            <person name="Jarett J.K."/>
            <person name="Geller-Mcgrath D.E."/>
            <person name="Sieber C.M.K."/>
            <person name="Emerson J.B."/>
            <person name="Anantharaman K."/>
            <person name="Thomas B.C."/>
            <person name="Malmstrom R."/>
            <person name="Stieglmeier M."/>
            <person name="Klingl A."/>
            <person name="Woyke T."/>
            <person name="Ryan C.M."/>
            <person name="Banfield J.F."/>
        </authorList>
    </citation>
    <scope>NUCLEOTIDE SEQUENCE [LARGE SCALE GENOMIC DNA]</scope>
</reference>
<protein>
    <submittedName>
        <fullName evidence="1">Uncharacterized protein</fullName>
    </submittedName>
</protein>
<sequence>MLVVKDSDLLHKTLDGYFLGLNCSFRRLIKKIVKLKVDQHDLVKAEKLRDFLQDAIRLYSFFRSQPFSWDHPAGLAAIDQAINAAMADEIEEAMLYLQQAEKWRAVIISDLAESKSVVYKNPGRV</sequence>
<gene>
    <name evidence="1" type="ORF">COT26_00160</name>
</gene>
<comment type="caution">
    <text evidence="1">The sequence shown here is derived from an EMBL/GenBank/DDBJ whole genome shotgun (WGS) entry which is preliminary data.</text>
</comment>
<organism evidence="1 2">
    <name type="scientific">Candidatus Kerfeldbacteria bacterium CG08_land_8_20_14_0_20_43_14</name>
    <dbReference type="NCBI Taxonomy" id="2014246"/>
    <lineage>
        <taxon>Bacteria</taxon>
        <taxon>Candidatus Kerfeldiibacteriota</taxon>
    </lineage>
</organism>
<name>A0A2H0YTF4_9BACT</name>
<evidence type="ECO:0000313" key="2">
    <source>
        <dbReference type="Proteomes" id="UP000236845"/>
    </source>
</evidence>
<dbReference type="AlphaFoldDB" id="A0A2H0YTF4"/>
<accession>A0A2H0YTF4</accession>